<dbReference type="AlphaFoldDB" id="A0A9W8URD4"/>
<dbReference type="RefSeq" id="XP_056060777.1">
    <property type="nucleotide sequence ID" value="XM_056192569.1"/>
</dbReference>
<protein>
    <submittedName>
        <fullName evidence="1">Uncharacterized protein</fullName>
    </submittedName>
</protein>
<dbReference type="GeneID" id="80894631"/>
<proteinExistence type="predicted"/>
<sequence>MTARRSMSGQIFNPSHPLFIHVAINNTASFNRPCWAILQVCYKPDEQITFDAAQEWALIPTYSVMPANRWIGPENLRLHLGGLSSLNELRTALHA</sequence>
<evidence type="ECO:0000313" key="1">
    <source>
        <dbReference type="EMBL" id="KAJ4165862.1"/>
    </source>
</evidence>
<name>A0A9W8URD4_AKAMU</name>
<organism evidence="1 2">
    <name type="scientific">Akanthomyces muscarius</name>
    <name type="common">Entomopathogenic fungus</name>
    <name type="synonym">Lecanicillium muscarium</name>
    <dbReference type="NCBI Taxonomy" id="2231603"/>
    <lineage>
        <taxon>Eukaryota</taxon>
        <taxon>Fungi</taxon>
        <taxon>Dikarya</taxon>
        <taxon>Ascomycota</taxon>
        <taxon>Pezizomycotina</taxon>
        <taxon>Sordariomycetes</taxon>
        <taxon>Hypocreomycetidae</taxon>
        <taxon>Hypocreales</taxon>
        <taxon>Cordycipitaceae</taxon>
        <taxon>Akanthomyces</taxon>
    </lineage>
</organism>
<keyword evidence="2" id="KW-1185">Reference proteome</keyword>
<accession>A0A9W8URD4</accession>
<evidence type="ECO:0000313" key="2">
    <source>
        <dbReference type="Proteomes" id="UP001144673"/>
    </source>
</evidence>
<dbReference type="EMBL" id="JAJHUN010000001">
    <property type="protein sequence ID" value="KAJ4165862.1"/>
    <property type="molecule type" value="Genomic_DNA"/>
</dbReference>
<dbReference type="Proteomes" id="UP001144673">
    <property type="component" value="Chromosome 1"/>
</dbReference>
<reference evidence="1" key="1">
    <citation type="journal article" date="2023" name="Access Microbiol">
        <title>De-novo genome assembly for Akanthomyces muscarius, a biocontrol agent of insect agricultural pests.</title>
        <authorList>
            <person name="Erdos Z."/>
            <person name="Studholme D.J."/>
            <person name="Raymond B."/>
            <person name="Sharma M."/>
        </authorList>
    </citation>
    <scope>NUCLEOTIDE SEQUENCE</scope>
    <source>
        <strain evidence="1">Ve6</strain>
    </source>
</reference>
<dbReference type="KEGG" id="amus:LMH87_007472"/>
<comment type="caution">
    <text evidence="1">The sequence shown here is derived from an EMBL/GenBank/DDBJ whole genome shotgun (WGS) entry which is preliminary data.</text>
</comment>
<gene>
    <name evidence="1" type="ORF">LMH87_007472</name>
</gene>